<name>A0A5C7XPX9_9MYCO</name>
<dbReference type="InterPro" id="IPR036291">
    <property type="entry name" value="NAD(P)-bd_dom_sf"/>
</dbReference>
<dbReference type="EMBL" id="SSGD01000147">
    <property type="protein sequence ID" value="TXI51502.1"/>
    <property type="molecule type" value="Genomic_DNA"/>
</dbReference>
<dbReference type="Proteomes" id="UP000321797">
    <property type="component" value="Unassembled WGS sequence"/>
</dbReference>
<dbReference type="Gene3D" id="3.40.50.720">
    <property type="entry name" value="NAD(P)-binding Rossmann-like Domain"/>
    <property type="match status" value="1"/>
</dbReference>
<accession>A0A5C7XPX9</accession>
<sequence length="250" mass="26648">MKVVAIGCGIVGSKPVAMLRNRDHQVVVATPRTGVNTLTGVGLAAALEGADVVVNTINSRFDGDAALLEFFEASARNVIAAEAAAGVCRHITLSAVGSDRLQCNGRRCPTVVKEGLVANSSTPYSIVRATQLYEFVMPIADAATYDDVVRVAPVPVQPVAAEDACAVLTELTERPALNKTVEVAGPERFQLDDLIPKALRARGDRRRVHTEPHAKFFGSALTESTLLPTDEARTTSTRFDDWLRRGAVAA</sequence>
<organism evidence="1 2">
    <name type="scientific">Mycolicibacter arupensis</name>
    <dbReference type="NCBI Taxonomy" id="342002"/>
    <lineage>
        <taxon>Bacteria</taxon>
        <taxon>Bacillati</taxon>
        <taxon>Actinomycetota</taxon>
        <taxon>Actinomycetes</taxon>
        <taxon>Mycobacteriales</taxon>
        <taxon>Mycobacteriaceae</taxon>
        <taxon>Mycolicibacter</taxon>
    </lineage>
</organism>
<dbReference type="RefSeq" id="WP_276762960.1">
    <property type="nucleotide sequence ID" value="NZ_SSGD01000147.1"/>
</dbReference>
<evidence type="ECO:0000313" key="1">
    <source>
        <dbReference type="EMBL" id="TXI51502.1"/>
    </source>
</evidence>
<comment type="caution">
    <text evidence="1">The sequence shown here is derived from an EMBL/GenBank/DDBJ whole genome shotgun (WGS) entry which is preliminary data.</text>
</comment>
<proteinExistence type="predicted"/>
<dbReference type="SUPFAM" id="SSF51735">
    <property type="entry name" value="NAD(P)-binding Rossmann-fold domains"/>
    <property type="match status" value="1"/>
</dbReference>
<dbReference type="AlphaFoldDB" id="A0A5C7XPX9"/>
<reference evidence="1 2" key="1">
    <citation type="submission" date="2018-09" db="EMBL/GenBank/DDBJ databases">
        <title>Metagenome Assembled Genomes from an Advanced Water Purification Facility.</title>
        <authorList>
            <person name="Stamps B.W."/>
            <person name="Spear J.R."/>
        </authorList>
    </citation>
    <scope>NUCLEOTIDE SEQUENCE [LARGE SCALE GENOMIC DNA]</scope>
    <source>
        <strain evidence="1">Bin_29_2</strain>
    </source>
</reference>
<evidence type="ECO:0000313" key="2">
    <source>
        <dbReference type="Proteomes" id="UP000321797"/>
    </source>
</evidence>
<gene>
    <name evidence="1" type="ORF">E6Q54_20335</name>
</gene>
<protein>
    <submittedName>
        <fullName evidence="1">NmrA family transcriptional regulator</fullName>
    </submittedName>
</protein>